<dbReference type="EMBL" id="LZKJ01000198">
    <property type="protein sequence ID" value="OBI40416.1"/>
    <property type="molecule type" value="Genomic_DNA"/>
</dbReference>
<dbReference type="AlphaFoldDB" id="A0A1A2YU10"/>
<keyword evidence="1" id="KW-0812">Transmembrane</keyword>
<accession>A0A1A2YU10</accession>
<name>A0A1A2YU10_9MYCO</name>
<gene>
    <name evidence="2" type="ORF">A5707_09420</name>
</gene>
<proteinExistence type="predicted"/>
<feature type="transmembrane region" description="Helical" evidence="1">
    <location>
        <begin position="85"/>
        <end position="105"/>
    </location>
</feature>
<sequence length="108" mass="11518">MPVLTRLRGLDPRAWAIASWVTPLVAPLMVGLLMVTIWLLGKWPLLDEHEFALFVAALCIDVIAFATVAMLLLTSHSSGVRGLSVSIAGTSAMLLIGGATFAFVLEGR</sequence>
<keyword evidence="1" id="KW-0472">Membrane</keyword>
<dbReference type="Proteomes" id="UP000093592">
    <property type="component" value="Unassembled WGS sequence"/>
</dbReference>
<feature type="transmembrane region" description="Helical" evidence="1">
    <location>
        <begin position="20"/>
        <end position="40"/>
    </location>
</feature>
<protein>
    <submittedName>
        <fullName evidence="2">Uncharacterized protein</fullName>
    </submittedName>
</protein>
<organism evidence="2 3">
    <name type="scientific">Mycobacterium kyorinense</name>
    <dbReference type="NCBI Taxonomy" id="487514"/>
    <lineage>
        <taxon>Bacteria</taxon>
        <taxon>Bacillati</taxon>
        <taxon>Actinomycetota</taxon>
        <taxon>Actinomycetes</taxon>
        <taxon>Mycobacteriales</taxon>
        <taxon>Mycobacteriaceae</taxon>
        <taxon>Mycobacterium</taxon>
    </lineage>
</organism>
<keyword evidence="1" id="KW-1133">Transmembrane helix</keyword>
<evidence type="ECO:0000313" key="2">
    <source>
        <dbReference type="EMBL" id="OBI40416.1"/>
    </source>
</evidence>
<feature type="transmembrane region" description="Helical" evidence="1">
    <location>
        <begin position="52"/>
        <end position="73"/>
    </location>
</feature>
<evidence type="ECO:0000256" key="1">
    <source>
        <dbReference type="SAM" id="Phobius"/>
    </source>
</evidence>
<reference evidence="3" key="1">
    <citation type="submission" date="2016-06" db="EMBL/GenBank/DDBJ databases">
        <authorList>
            <person name="Sutton G."/>
            <person name="Brinkac L."/>
            <person name="Sanka R."/>
            <person name="Adams M."/>
            <person name="Lau E."/>
            <person name="Sam S."/>
            <person name="Sreng N."/>
            <person name="Him V."/>
            <person name="Kerleguer A."/>
            <person name="Cheng S."/>
        </authorList>
    </citation>
    <scope>NUCLEOTIDE SEQUENCE [LARGE SCALE GENOMIC DNA]</scope>
    <source>
        <strain evidence="3">E861</strain>
    </source>
</reference>
<evidence type="ECO:0000313" key="3">
    <source>
        <dbReference type="Proteomes" id="UP000093592"/>
    </source>
</evidence>
<comment type="caution">
    <text evidence="2">The sequence shown here is derived from an EMBL/GenBank/DDBJ whole genome shotgun (WGS) entry which is preliminary data.</text>
</comment>